<evidence type="ECO:0000256" key="6">
    <source>
        <dbReference type="ARBA" id="ARBA00022448"/>
    </source>
</evidence>
<dbReference type="AlphaFoldDB" id="A0A0F5FUP6"/>
<dbReference type="InterPro" id="IPR027417">
    <property type="entry name" value="P-loop_NTPase"/>
</dbReference>
<keyword evidence="11" id="KW-0067">ATP-binding</keyword>
<reference evidence="19 20" key="1">
    <citation type="submission" date="2015-03" db="EMBL/GenBank/DDBJ databases">
        <authorList>
            <person name="Hassan Y.I."/>
            <person name="Lepp D."/>
            <person name="Li X.-Z."/>
            <person name="Zhou T."/>
        </authorList>
    </citation>
    <scope>NUCLEOTIDE SEQUENCE [LARGE SCALE GENOMIC DNA]</scope>
    <source>
        <strain evidence="19 20">BD-c194</strain>
    </source>
</reference>
<keyword evidence="9" id="KW-0375">Hydrogen ion transport</keyword>
<feature type="domain" description="AAA+ ATPase" evidence="18">
    <location>
        <begin position="156"/>
        <end position="340"/>
    </location>
</feature>
<dbReference type="Pfam" id="PF00006">
    <property type="entry name" value="ATP-synt_ab"/>
    <property type="match status" value="1"/>
</dbReference>
<keyword evidence="15" id="KW-1006">Bacterial flagellum protein export</keyword>
<dbReference type="GO" id="GO:0009288">
    <property type="term" value="C:bacterial-type flagellum"/>
    <property type="evidence" value="ECO:0007669"/>
    <property type="project" value="InterPro"/>
</dbReference>
<dbReference type="OrthoDB" id="9801639at2"/>
<keyword evidence="10" id="KW-1005">Bacterial flagellum biogenesis</keyword>
<dbReference type="PROSITE" id="PS00152">
    <property type="entry name" value="ATPASE_ALPHA_BETA"/>
    <property type="match status" value="1"/>
</dbReference>
<evidence type="ECO:0000256" key="13">
    <source>
        <dbReference type="ARBA" id="ARBA00022967"/>
    </source>
</evidence>
<keyword evidence="16" id="KW-0066">ATP synthesis</keyword>
<evidence type="ECO:0000256" key="10">
    <source>
        <dbReference type="ARBA" id="ARBA00022795"/>
    </source>
</evidence>
<evidence type="ECO:0000313" key="20">
    <source>
        <dbReference type="Proteomes" id="UP000033632"/>
    </source>
</evidence>
<protein>
    <recommendedName>
        <fullName evidence="5">Flagellum-specific ATP synthase</fullName>
        <ecNumber evidence="4">7.1.2.2</ecNumber>
    </recommendedName>
</protein>
<gene>
    <name evidence="19" type="primary">fliI</name>
    <name evidence="19" type="ORF">VE25_06590</name>
</gene>
<dbReference type="InterPro" id="IPR020003">
    <property type="entry name" value="ATPase_a/bsu_AS"/>
</dbReference>
<dbReference type="NCBIfam" id="TIGR01026">
    <property type="entry name" value="fliI_yscN"/>
    <property type="match status" value="1"/>
</dbReference>
<evidence type="ECO:0000259" key="18">
    <source>
        <dbReference type="SMART" id="SM00382"/>
    </source>
</evidence>
<keyword evidence="20" id="KW-1185">Reference proteome</keyword>
<dbReference type="GO" id="GO:0016887">
    <property type="term" value="F:ATP hydrolysis activity"/>
    <property type="evidence" value="ECO:0007669"/>
    <property type="project" value="InterPro"/>
</dbReference>
<dbReference type="EMBL" id="JZEX01000061">
    <property type="protein sequence ID" value="KKB12586.1"/>
    <property type="molecule type" value="Genomic_DNA"/>
</dbReference>
<dbReference type="InterPro" id="IPR040627">
    <property type="entry name" value="T3SS_ATPase_C"/>
</dbReference>
<dbReference type="InterPro" id="IPR003593">
    <property type="entry name" value="AAA+_ATPase"/>
</dbReference>
<dbReference type="PANTHER" id="PTHR15184:SF9">
    <property type="entry name" value="SPI-1 TYPE 3 SECRETION SYSTEM ATPASE"/>
    <property type="match status" value="1"/>
</dbReference>
<evidence type="ECO:0000256" key="9">
    <source>
        <dbReference type="ARBA" id="ARBA00022781"/>
    </source>
</evidence>
<evidence type="ECO:0000256" key="7">
    <source>
        <dbReference type="ARBA" id="ARBA00022490"/>
    </source>
</evidence>
<evidence type="ECO:0000256" key="14">
    <source>
        <dbReference type="ARBA" id="ARBA00023065"/>
    </source>
</evidence>
<dbReference type="FunFam" id="3.40.50.12240:FF:000002">
    <property type="entry name" value="Flagellum-specific ATP synthase FliI"/>
    <property type="match status" value="1"/>
</dbReference>
<dbReference type="GO" id="GO:0008564">
    <property type="term" value="F:protein-exporting ATPase activity"/>
    <property type="evidence" value="ECO:0007669"/>
    <property type="project" value="UniProtKB-EC"/>
</dbReference>
<dbReference type="Gene3D" id="3.40.50.12240">
    <property type="match status" value="1"/>
</dbReference>
<dbReference type="GO" id="GO:0005524">
    <property type="term" value="F:ATP binding"/>
    <property type="evidence" value="ECO:0007669"/>
    <property type="project" value="UniProtKB-KW"/>
</dbReference>
<dbReference type="STRING" id="443610.VE25_06590"/>
<evidence type="ECO:0000256" key="15">
    <source>
        <dbReference type="ARBA" id="ARBA00023225"/>
    </source>
</evidence>
<keyword evidence="8" id="KW-0547">Nucleotide-binding</keyword>
<comment type="similarity">
    <text evidence="3">Belongs to the ATPase alpha/beta chains family.</text>
</comment>
<evidence type="ECO:0000256" key="16">
    <source>
        <dbReference type="ARBA" id="ARBA00023310"/>
    </source>
</evidence>
<keyword evidence="7" id="KW-0963">Cytoplasm</keyword>
<comment type="subcellular location">
    <subcellularLocation>
        <location evidence="2">Cytoplasm</location>
    </subcellularLocation>
</comment>
<evidence type="ECO:0000256" key="3">
    <source>
        <dbReference type="ARBA" id="ARBA00008936"/>
    </source>
</evidence>
<dbReference type="InterPro" id="IPR022426">
    <property type="entry name" value="FliI_clade3"/>
</dbReference>
<keyword evidence="6" id="KW-0813">Transport</keyword>
<dbReference type="Proteomes" id="UP000033632">
    <property type="component" value="Unassembled WGS sequence"/>
</dbReference>
<dbReference type="GO" id="GO:0005737">
    <property type="term" value="C:cytoplasm"/>
    <property type="evidence" value="ECO:0007669"/>
    <property type="project" value="UniProtKB-SubCell"/>
</dbReference>
<keyword evidence="13" id="KW-1278">Translocase</keyword>
<dbReference type="Pfam" id="PF18269">
    <property type="entry name" value="T3SS_ATPase_C"/>
    <property type="match status" value="1"/>
</dbReference>
<evidence type="ECO:0000313" key="19">
    <source>
        <dbReference type="EMBL" id="KKB12586.1"/>
    </source>
</evidence>
<evidence type="ECO:0000256" key="2">
    <source>
        <dbReference type="ARBA" id="ARBA00004496"/>
    </source>
</evidence>
<dbReference type="InterPro" id="IPR000194">
    <property type="entry name" value="ATPase_F1/V1/A1_a/bsu_nucl-bd"/>
</dbReference>
<dbReference type="SUPFAM" id="SSF52540">
    <property type="entry name" value="P-loop containing nucleoside triphosphate hydrolases"/>
    <property type="match status" value="1"/>
</dbReference>
<comment type="catalytic activity">
    <reaction evidence="17">
        <text>ATP + H2O + cellular proteinSide 1 = ADP + phosphate + cellular proteinSide 2.</text>
        <dbReference type="EC" id="7.4.2.8"/>
    </reaction>
</comment>
<evidence type="ECO:0000256" key="11">
    <source>
        <dbReference type="ARBA" id="ARBA00022840"/>
    </source>
</evidence>
<evidence type="ECO:0000256" key="5">
    <source>
        <dbReference type="ARBA" id="ARBA00020580"/>
    </source>
</evidence>
<evidence type="ECO:0000256" key="4">
    <source>
        <dbReference type="ARBA" id="ARBA00012473"/>
    </source>
</evidence>
<accession>A0A0F5FUP6</accession>
<proteinExistence type="inferred from homology"/>
<keyword evidence="14" id="KW-0406">Ion transport</keyword>
<dbReference type="EC" id="7.1.2.2" evidence="4"/>
<dbReference type="NCBIfam" id="TIGR03498">
    <property type="entry name" value="FliI_clade3"/>
    <property type="match status" value="1"/>
</dbReference>
<evidence type="ECO:0000256" key="1">
    <source>
        <dbReference type="ARBA" id="ARBA00003290"/>
    </source>
</evidence>
<organism evidence="19 20">
    <name type="scientific">Devosia geojensis</name>
    <dbReference type="NCBI Taxonomy" id="443610"/>
    <lineage>
        <taxon>Bacteria</taxon>
        <taxon>Pseudomonadati</taxon>
        <taxon>Pseudomonadota</taxon>
        <taxon>Alphaproteobacteria</taxon>
        <taxon>Hyphomicrobiales</taxon>
        <taxon>Devosiaceae</taxon>
        <taxon>Devosia</taxon>
    </lineage>
</organism>
<dbReference type="PATRIC" id="fig|443610.3.peg.3872"/>
<comment type="function">
    <text evidence="1">Probable catalytic subunit of a protein translocase for flagellum-specific export, or a proton translocase involved in local circuits at the flagellum.</text>
</comment>
<evidence type="ECO:0000256" key="17">
    <source>
        <dbReference type="ARBA" id="ARBA00034006"/>
    </source>
</evidence>
<keyword evidence="12" id="KW-0653">Protein transport</keyword>
<evidence type="ECO:0000256" key="12">
    <source>
        <dbReference type="ARBA" id="ARBA00022927"/>
    </source>
</evidence>
<dbReference type="CDD" id="cd01136">
    <property type="entry name" value="ATPase_flagellum-secretory_path_III"/>
    <property type="match status" value="1"/>
</dbReference>
<comment type="caution">
    <text evidence="19">The sequence shown here is derived from an EMBL/GenBank/DDBJ whole genome shotgun (WGS) entry which is preliminary data.</text>
</comment>
<dbReference type="InterPro" id="IPR005714">
    <property type="entry name" value="ATPase_T3SS_FliI/YscN"/>
</dbReference>
<dbReference type="RefSeq" id="WP_046107796.1">
    <property type="nucleotide sequence ID" value="NZ_JZEX01000061.1"/>
</dbReference>
<name>A0A0F5FUP6_9HYPH</name>
<dbReference type="GO" id="GO:0030254">
    <property type="term" value="P:protein secretion by the type III secretion system"/>
    <property type="evidence" value="ECO:0007669"/>
    <property type="project" value="InterPro"/>
</dbReference>
<dbReference type="GO" id="GO:0030257">
    <property type="term" value="C:type III protein secretion system complex"/>
    <property type="evidence" value="ECO:0007669"/>
    <property type="project" value="InterPro"/>
</dbReference>
<dbReference type="GO" id="GO:0044781">
    <property type="term" value="P:bacterial-type flagellum organization"/>
    <property type="evidence" value="ECO:0007669"/>
    <property type="project" value="UniProtKB-KW"/>
</dbReference>
<dbReference type="SMART" id="SM00382">
    <property type="entry name" value="AAA"/>
    <property type="match status" value="1"/>
</dbReference>
<dbReference type="InterPro" id="IPR050053">
    <property type="entry name" value="ATPase_alpha/beta_chains"/>
</dbReference>
<sequence length="445" mass="47933">MKALISAIDAIDDVEVFGRVKSVQGLLIEIVGPVRELKVGGRVCVETAGGTLLSCEIIGFRDGHALCLPFGQLSGVRLGCKAVFQRHAGEVYPSEGWLGRVIDANGEPIDGKGPLPAGSLPYGLRADPLAAHDRVRVGEPVDLGVRALNTFTTMCEGQRMGIFAGSGVGKSVLMSMLARNTDVDVAVIGLIGERGREVQEFVQEYLGEEGIKRVVVVVATSDEAALMRRQAAYLTLTLSEYFRDRGRRVLCMMDSLTRFAMAQREIGLAIGEPPTAKGYPPTVFTELPRLLERAGPGTQSTGSVTGLFTVLVEGDDHNEPIADAVRGILDGHIVMERGIAERGRYPAVNVLRSISRTMPGCVPPQMRPVLAKAREFMSVYADMEELIRLGAYRKGSDPKVDQAIALYPAFEAFLGQEREETTTISESYVQLEAIVAGTADAGPED</sequence>
<dbReference type="GO" id="GO:0046933">
    <property type="term" value="F:proton-transporting ATP synthase activity, rotational mechanism"/>
    <property type="evidence" value="ECO:0007669"/>
    <property type="project" value="TreeGrafter"/>
</dbReference>
<dbReference type="PANTHER" id="PTHR15184">
    <property type="entry name" value="ATP SYNTHASE"/>
    <property type="match status" value="1"/>
</dbReference>
<evidence type="ECO:0000256" key="8">
    <source>
        <dbReference type="ARBA" id="ARBA00022741"/>
    </source>
</evidence>